<gene>
    <name evidence="3" type="ORF">C7Y71_000595</name>
</gene>
<feature type="transmembrane region" description="Helical" evidence="1">
    <location>
        <begin position="9"/>
        <end position="28"/>
    </location>
</feature>
<organism evidence="3 4">
    <name type="scientific">Pseudoprevotella muciniphila</name>
    <dbReference type="NCBI Taxonomy" id="2133944"/>
    <lineage>
        <taxon>Bacteria</taxon>
        <taxon>Pseudomonadati</taxon>
        <taxon>Bacteroidota</taxon>
        <taxon>Bacteroidia</taxon>
        <taxon>Bacteroidales</taxon>
        <taxon>Prevotellaceae</taxon>
        <taxon>Pseudoprevotella</taxon>
    </lineage>
</organism>
<sequence length="159" mass="18791">MSLSKFKDITVRIIQYIIIAFFALFTVFSCQKYTNEDTDGQWQLISLTLNDDSTEIDKKAERIMWAFQLDLLQIRAFAPQTEGTPDYIVARYRNQGDSLHITSTYYHFRDRDSLYTDPAQTILEPFGIHGNATSYKVERLTDNEMVLRSSYWLLRFRKY</sequence>
<keyword evidence="1" id="KW-1133">Transmembrane helix</keyword>
<evidence type="ECO:0000259" key="2">
    <source>
        <dbReference type="Pfam" id="PF16585"/>
    </source>
</evidence>
<dbReference type="EMBL" id="CP033459">
    <property type="protein sequence ID" value="QFQ11645.1"/>
    <property type="molecule type" value="Genomic_DNA"/>
</dbReference>
<dbReference type="KEGG" id="alq:C7Y71_000595"/>
<evidence type="ECO:0000313" key="4">
    <source>
        <dbReference type="Proteomes" id="UP000249375"/>
    </source>
</evidence>
<dbReference type="InterPro" id="IPR024311">
    <property type="entry name" value="Lipocalin-like"/>
</dbReference>
<keyword evidence="4" id="KW-1185">Reference proteome</keyword>
<dbReference type="Gene3D" id="2.40.128.280">
    <property type="match status" value="1"/>
</dbReference>
<keyword evidence="1" id="KW-0812">Transmembrane</keyword>
<accession>A0A5P8E3Q0</accession>
<dbReference type="Proteomes" id="UP000249375">
    <property type="component" value="Chromosome"/>
</dbReference>
<dbReference type="Pfam" id="PF16585">
    <property type="entry name" value="Lipocalin_8"/>
    <property type="match status" value="1"/>
</dbReference>
<dbReference type="AlphaFoldDB" id="A0A5P8E3Q0"/>
<reference evidence="3 4" key="1">
    <citation type="submission" date="2018-11" db="EMBL/GenBank/DDBJ databases">
        <authorList>
            <person name="Na S.W."/>
            <person name="Baik M."/>
        </authorList>
    </citation>
    <scope>NUCLEOTIDE SEQUENCE [LARGE SCALE GENOMIC DNA]</scope>
    <source>
        <strain evidence="3 4">E39</strain>
    </source>
</reference>
<evidence type="ECO:0000256" key="1">
    <source>
        <dbReference type="SAM" id="Phobius"/>
    </source>
</evidence>
<proteinExistence type="predicted"/>
<feature type="domain" description="Lipocalin-like" evidence="2">
    <location>
        <begin position="27"/>
        <end position="159"/>
    </location>
</feature>
<dbReference type="OrthoDB" id="1082056at2"/>
<name>A0A5P8E3Q0_9BACT</name>
<dbReference type="PROSITE" id="PS51257">
    <property type="entry name" value="PROKAR_LIPOPROTEIN"/>
    <property type="match status" value="1"/>
</dbReference>
<keyword evidence="1" id="KW-0472">Membrane</keyword>
<evidence type="ECO:0000313" key="3">
    <source>
        <dbReference type="EMBL" id="QFQ11645.1"/>
    </source>
</evidence>
<protein>
    <recommendedName>
        <fullName evidence="2">Lipocalin-like domain-containing protein</fullName>
    </recommendedName>
</protein>